<organism evidence="1 2">
    <name type="scientific">Kibdelosporangium banguiense</name>
    <dbReference type="NCBI Taxonomy" id="1365924"/>
    <lineage>
        <taxon>Bacteria</taxon>
        <taxon>Bacillati</taxon>
        <taxon>Actinomycetota</taxon>
        <taxon>Actinomycetes</taxon>
        <taxon>Pseudonocardiales</taxon>
        <taxon>Pseudonocardiaceae</taxon>
        <taxon>Kibdelosporangium</taxon>
    </lineage>
</organism>
<proteinExistence type="predicted"/>
<comment type="caution">
    <text evidence="1">The sequence shown here is derived from an EMBL/GenBank/DDBJ whole genome shotgun (WGS) entry which is preliminary data.</text>
</comment>
<gene>
    <name evidence="1" type="ORF">JOF56_003753</name>
</gene>
<evidence type="ECO:0000313" key="2">
    <source>
        <dbReference type="Proteomes" id="UP001519332"/>
    </source>
</evidence>
<reference evidence="1 2" key="1">
    <citation type="submission" date="2021-03" db="EMBL/GenBank/DDBJ databases">
        <title>Sequencing the genomes of 1000 actinobacteria strains.</title>
        <authorList>
            <person name="Klenk H.-P."/>
        </authorList>
    </citation>
    <scope>NUCLEOTIDE SEQUENCE [LARGE SCALE GENOMIC DNA]</scope>
    <source>
        <strain evidence="1 2">DSM 46670</strain>
    </source>
</reference>
<accession>A0ABS4TG13</accession>
<protein>
    <submittedName>
        <fullName evidence="1">Uncharacterized protein</fullName>
    </submittedName>
</protein>
<name>A0ABS4TG13_9PSEU</name>
<keyword evidence="2" id="KW-1185">Reference proteome</keyword>
<dbReference type="RefSeq" id="WP_209639667.1">
    <property type="nucleotide sequence ID" value="NZ_JAGINW010000001.1"/>
</dbReference>
<dbReference type="EMBL" id="JAGINW010000001">
    <property type="protein sequence ID" value="MBP2323368.1"/>
    <property type="molecule type" value="Genomic_DNA"/>
</dbReference>
<sequence>MAIQPPTFVAAYGPGAYSSATTLTTSVTADSGDVLVLVATSGDANRTISTPTGGSGVNWTPREQVGPIEHYGRAVVWTSSVPSSHTFTVSMTAAGGNPGDNNVSFKVLRFRNSDGIGASAKANDMWLPTLGVPTTQENSALVVATTDWNALPGSSRAWNTAAGPVTEVYYYSGASQTDYFGVYPNVGALGTKTTGLVAPTGQQWSMVAVEVLGTTAPSVALSGSGSLALSSALPHVNTTIPVGAAGSLALLGSPATSGSVSLSGSGPLDIAHVSSGYFGSPNPLTFSGVGALTLDDPNAKPVYMWNGETWRSPDVWVWNGRAWLPIRANDIHIY</sequence>
<evidence type="ECO:0000313" key="1">
    <source>
        <dbReference type="EMBL" id="MBP2323368.1"/>
    </source>
</evidence>
<dbReference type="Proteomes" id="UP001519332">
    <property type="component" value="Unassembled WGS sequence"/>
</dbReference>